<accession>A0A4Z2I525</accession>
<sequence length="191" mass="20707">MVILLAPCQRSGVPEGCVIVVVLGNTFTINADFTVTGGVVIGVTVLQQWGLGSIPLHSQINHPAEAPLSEIWSSQGCSSEEVQRRPFVKHMISTGRQARGGLDDQPGNVHSSSAPVSRHRAKIPETRLSSESVLLLAGLLTRPADYKYDPSECPHPRPENKSCALQLEKTHGTYQDSPVFLHKLQSANVLR</sequence>
<organism evidence="2 3">
    <name type="scientific">Liparis tanakae</name>
    <name type="common">Tanaka's snailfish</name>
    <dbReference type="NCBI Taxonomy" id="230148"/>
    <lineage>
        <taxon>Eukaryota</taxon>
        <taxon>Metazoa</taxon>
        <taxon>Chordata</taxon>
        <taxon>Craniata</taxon>
        <taxon>Vertebrata</taxon>
        <taxon>Euteleostomi</taxon>
        <taxon>Actinopterygii</taxon>
        <taxon>Neopterygii</taxon>
        <taxon>Teleostei</taxon>
        <taxon>Neoteleostei</taxon>
        <taxon>Acanthomorphata</taxon>
        <taxon>Eupercaria</taxon>
        <taxon>Perciformes</taxon>
        <taxon>Cottioidei</taxon>
        <taxon>Cottales</taxon>
        <taxon>Liparidae</taxon>
        <taxon>Liparis</taxon>
    </lineage>
</organism>
<proteinExistence type="predicted"/>
<protein>
    <submittedName>
        <fullName evidence="2">Uncharacterized protein</fullName>
    </submittedName>
</protein>
<reference evidence="2 3" key="1">
    <citation type="submission" date="2019-03" db="EMBL/GenBank/DDBJ databases">
        <title>First draft genome of Liparis tanakae, snailfish: a comprehensive survey of snailfish specific genes.</title>
        <authorList>
            <person name="Kim W."/>
            <person name="Song I."/>
            <person name="Jeong J.-H."/>
            <person name="Kim D."/>
            <person name="Kim S."/>
            <person name="Ryu S."/>
            <person name="Song J.Y."/>
            <person name="Lee S.K."/>
        </authorList>
    </citation>
    <scope>NUCLEOTIDE SEQUENCE [LARGE SCALE GENOMIC DNA]</scope>
    <source>
        <tissue evidence="2">Muscle</tissue>
    </source>
</reference>
<evidence type="ECO:0000313" key="2">
    <source>
        <dbReference type="EMBL" id="TNN73068.1"/>
    </source>
</evidence>
<name>A0A4Z2I525_9TELE</name>
<gene>
    <name evidence="2" type="ORF">EYF80_016738</name>
</gene>
<comment type="caution">
    <text evidence="2">The sequence shown here is derived from an EMBL/GenBank/DDBJ whole genome shotgun (WGS) entry which is preliminary data.</text>
</comment>
<dbReference type="Proteomes" id="UP000314294">
    <property type="component" value="Unassembled WGS sequence"/>
</dbReference>
<keyword evidence="3" id="KW-1185">Reference proteome</keyword>
<dbReference type="EMBL" id="SRLO01000129">
    <property type="protein sequence ID" value="TNN73068.1"/>
    <property type="molecule type" value="Genomic_DNA"/>
</dbReference>
<evidence type="ECO:0000313" key="3">
    <source>
        <dbReference type="Proteomes" id="UP000314294"/>
    </source>
</evidence>
<dbReference type="AlphaFoldDB" id="A0A4Z2I525"/>
<evidence type="ECO:0000256" key="1">
    <source>
        <dbReference type="SAM" id="MobiDB-lite"/>
    </source>
</evidence>
<feature type="region of interest" description="Disordered" evidence="1">
    <location>
        <begin position="97"/>
        <end position="123"/>
    </location>
</feature>